<dbReference type="EMBL" id="BJHW01000001">
    <property type="protein sequence ID" value="GDY55007.1"/>
    <property type="molecule type" value="Genomic_DNA"/>
</dbReference>
<keyword evidence="2" id="KW-0812">Transmembrane</keyword>
<accession>A0A4D4L8P6</accession>
<comment type="caution">
    <text evidence="3">The sequence shown here is derived from an EMBL/GenBank/DDBJ whole genome shotgun (WGS) entry which is preliminary data.</text>
</comment>
<keyword evidence="2" id="KW-1133">Transmembrane helix</keyword>
<evidence type="ECO:0000256" key="2">
    <source>
        <dbReference type="SAM" id="Phobius"/>
    </source>
</evidence>
<reference evidence="3 4" key="1">
    <citation type="journal article" date="2020" name="Int. J. Syst. Evol. Microbiol.">
        <title>Reclassification of Streptomyces castelarensis and Streptomyces sporoclivatus as later heterotypic synonyms of Streptomyces antimycoticus.</title>
        <authorList>
            <person name="Komaki H."/>
            <person name="Tamura T."/>
        </authorList>
    </citation>
    <scope>NUCLEOTIDE SEQUENCE [LARGE SCALE GENOMIC DNA]</scope>
    <source>
        <strain evidence="3 4">NBRC 13459</strain>
    </source>
</reference>
<gene>
    <name evidence="3" type="ORF">SVIO_056300</name>
</gene>
<protein>
    <recommendedName>
        <fullName evidence="5">DUF2269 domain-containing protein</fullName>
    </recommendedName>
</protein>
<feature type="region of interest" description="Disordered" evidence="1">
    <location>
        <begin position="1"/>
        <end position="38"/>
    </location>
</feature>
<sequence>MHPPTPTAPARPRRREYARILPTSDAPGPPRRHGGGMRQLTRPVRRGLLVLHVVVSVGWLGLTLGVLALGITGAMAGSAEEAGAAYRSMNVLGDWLLIPISLLSLASGIVLSLGTPWGLARHRWVYVKFWLTLITTAATAFALRARIDAAMADVVAGRAVGATTDLILAPSVSLGVYTFLTAISVIKPWGLTARGRRLRATKHR</sequence>
<evidence type="ECO:0000313" key="3">
    <source>
        <dbReference type="EMBL" id="GDY55007.1"/>
    </source>
</evidence>
<name>A0A4D4L8P6_STRVO</name>
<keyword evidence="2" id="KW-0472">Membrane</keyword>
<dbReference type="Proteomes" id="UP000301309">
    <property type="component" value="Unassembled WGS sequence"/>
</dbReference>
<evidence type="ECO:0008006" key="5">
    <source>
        <dbReference type="Google" id="ProtNLM"/>
    </source>
</evidence>
<organism evidence="3 4">
    <name type="scientific">Streptomyces violaceusniger</name>
    <dbReference type="NCBI Taxonomy" id="68280"/>
    <lineage>
        <taxon>Bacteria</taxon>
        <taxon>Bacillati</taxon>
        <taxon>Actinomycetota</taxon>
        <taxon>Actinomycetes</taxon>
        <taxon>Kitasatosporales</taxon>
        <taxon>Streptomycetaceae</taxon>
        <taxon>Streptomyces</taxon>
        <taxon>Streptomyces violaceusniger group</taxon>
    </lineage>
</organism>
<feature type="transmembrane region" description="Helical" evidence="2">
    <location>
        <begin position="125"/>
        <end position="147"/>
    </location>
</feature>
<feature type="transmembrane region" description="Helical" evidence="2">
    <location>
        <begin position="95"/>
        <end position="113"/>
    </location>
</feature>
<feature type="transmembrane region" description="Helical" evidence="2">
    <location>
        <begin position="47"/>
        <end position="75"/>
    </location>
</feature>
<keyword evidence="4" id="KW-1185">Reference proteome</keyword>
<proteinExistence type="predicted"/>
<dbReference type="AlphaFoldDB" id="A0A4D4L8P6"/>
<evidence type="ECO:0000313" key="4">
    <source>
        <dbReference type="Proteomes" id="UP000301309"/>
    </source>
</evidence>
<evidence type="ECO:0000256" key="1">
    <source>
        <dbReference type="SAM" id="MobiDB-lite"/>
    </source>
</evidence>
<feature type="transmembrane region" description="Helical" evidence="2">
    <location>
        <begin position="167"/>
        <end position="189"/>
    </location>
</feature>